<evidence type="ECO:0000256" key="1">
    <source>
        <dbReference type="SAM" id="MobiDB-lite"/>
    </source>
</evidence>
<organism evidence="2 3">
    <name type="scientific">Ilex paraguariensis</name>
    <name type="common">yerba mate</name>
    <dbReference type="NCBI Taxonomy" id="185542"/>
    <lineage>
        <taxon>Eukaryota</taxon>
        <taxon>Viridiplantae</taxon>
        <taxon>Streptophyta</taxon>
        <taxon>Embryophyta</taxon>
        <taxon>Tracheophyta</taxon>
        <taxon>Spermatophyta</taxon>
        <taxon>Magnoliopsida</taxon>
        <taxon>eudicotyledons</taxon>
        <taxon>Gunneridae</taxon>
        <taxon>Pentapetalae</taxon>
        <taxon>asterids</taxon>
        <taxon>campanulids</taxon>
        <taxon>Aquifoliales</taxon>
        <taxon>Aquifoliaceae</taxon>
        <taxon>Ilex</taxon>
    </lineage>
</organism>
<sequence>MFGTVQGAEGRVDGRRRRLGSGGGAGNEEVDVSKSGLGWFRKVMGGLLPSWALGVEGLGWWVKARVKHSRLAIEKVPPKVETDEFHQPWSYPGSDTTVKYPVTK</sequence>
<proteinExistence type="predicted"/>
<dbReference type="EMBL" id="CAUOFW020007168">
    <property type="protein sequence ID" value="CAK9177802.1"/>
    <property type="molecule type" value="Genomic_DNA"/>
</dbReference>
<protein>
    <submittedName>
        <fullName evidence="2">Uncharacterized protein</fullName>
    </submittedName>
</protein>
<feature type="region of interest" description="Disordered" evidence="1">
    <location>
        <begin position="1"/>
        <end position="31"/>
    </location>
</feature>
<evidence type="ECO:0000313" key="3">
    <source>
        <dbReference type="Proteomes" id="UP001642360"/>
    </source>
</evidence>
<comment type="caution">
    <text evidence="2">The sequence shown here is derived from an EMBL/GenBank/DDBJ whole genome shotgun (WGS) entry which is preliminary data.</text>
</comment>
<dbReference type="AlphaFoldDB" id="A0ABC8U7Z7"/>
<keyword evidence="3" id="KW-1185">Reference proteome</keyword>
<evidence type="ECO:0000313" key="2">
    <source>
        <dbReference type="EMBL" id="CAK9177802.1"/>
    </source>
</evidence>
<gene>
    <name evidence="2" type="ORF">ILEXP_LOCUS47722</name>
</gene>
<accession>A0ABC8U7Z7</accession>
<name>A0ABC8U7Z7_9AQUA</name>
<dbReference type="Proteomes" id="UP001642360">
    <property type="component" value="Unassembled WGS sequence"/>
</dbReference>
<reference evidence="2 3" key="1">
    <citation type="submission" date="2024-02" db="EMBL/GenBank/DDBJ databases">
        <authorList>
            <person name="Vignale AGUSTIN F."/>
            <person name="Sosa J E."/>
            <person name="Modenutti C."/>
        </authorList>
    </citation>
    <scope>NUCLEOTIDE SEQUENCE [LARGE SCALE GENOMIC DNA]</scope>
</reference>